<evidence type="ECO:0008006" key="4">
    <source>
        <dbReference type="Google" id="ProtNLM"/>
    </source>
</evidence>
<evidence type="ECO:0000313" key="2">
    <source>
        <dbReference type="EMBL" id="PYI68529.1"/>
    </source>
</evidence>
<protein>
    <recommendedName>
        <fullName evidence="4">HNH nuclease domain-containing protein</fullName>
    </recommendedName>
</protein>
<evidence type="ECO:0000313" key="3">
    <source>
        <dbReference type="Proteomes" id="UP000247832"/>
    </source>
</evidence>
<feature type="compositionally biased region" description="Basic and acidic residues" evidence="1">
    <location>
        <begin position="116"/>
        <end position="131"/>
    </location>
</feature>
<gene>
    <name evidence="2" type="ORF">CVV68_06935</name>
</gene>
<feature type="region of interest" description="Disordered" evidence="1">
    <location>
        <begin position="382"/>
        <end position="409"/>
    </location>
</feature>
<proteinExistence type="predicted"/>
<feature type="compositionally biased region" description="Low complexity" evidence="1">
    <location>
        <begin position="384"/>
        <end position="407"/>
    </location>
</feature>
<name>A0A2V5LAK0_9MICC</name>
<accession>A0A2V5LAK0</accession>
<organism evidence="2 3">
    <name type="scientific">Arthrobacter livingstonensis</name>
    <dbReference type="NCBI Taxonomy" id="670078"/>
    <lineage>
        <taxon>Bacteria</taxon>
        <taxon>Bacillati</taxon>
        <taxon>Actinomycetota</taxon>
        <taxon>Actinomycetes</taxon>
        <taxon>Micrococcales</taxon>
        <taxon>Micrococcaceae</taxon>
        <taxon>Arthrobacter</taxon>
    </lineage>
</organism>
<dbReference type="CDD" id="cd00085">
    <property type="entry name" value="HNHc"/>
    <property type="match status" value="1"/>
</dbReference>
<dbReference type="RefSeq" id="WP_170133108.1">
    <property type="nucleotide sequence ID" value="NZ_QJVD01000005.1"/>
</dbReference>
<dbReference type="EMBL" id="QJVD01000005">
    <property type="protein sequence ID" value="PYI68529.1"/>
    <property type="molecule type" value="Genomic_DNA"/>
</dbReference>
<dbReference type="InterPro" id="IPR003615">
    <property type="entry name" value="HNH_nuc"/>
</dbReference>
<reference evidence="2 3" key="1">
    <citation type="submission" date="2018-05" db="EMBL/GenBank/DDBJ databases">
        <title>Genetic diversity of glacier-inhabiting Cryobacterium bacteria in China and description of Cryobacterium mengkeensis sp. nov. and Arthrobacter glacialis sp. nov.</title>
        <authorList>
            <person name="Liu Q."/>
            <person name="Xin Y.-H."/>
        </authorList>
    </citation>
    <scope>NUCLEOTIDE SEQUENCE [LARGE SCALE GENOMIC DNA]</scope>
    <source>
        <strain evidence="2 3">LI2</strain>
    </source>
</reference>
<dbReference type="AlphaFoldDB" id="A0A2V5LAK0"/>
<dbReference type="Proteomes" id="UP000247832">
    <property type="component" value="Unassembled WGS sequence"/>
</dbReference>
<sequence length="432" mass="46622">GGQPTGGGSFSGARFINDAFSGVTIDVYTLSSRTPLADDGHTGLTLVDVLPDWVFIPRSPAIGPLTKKEETALQARETNPENIPHTGALCPEPENQPGVGVHRGTDGHGFNGPGDPPDRGDHPAPDGQVHERQEPGLAALVGELAGALVDGVVDGILEDPVRDYLNQLEATRTGKAITEPPEPAAQVIITVPVLGLLGITNEPATLAGHGPIPEETARKLLNNAETFLRVLVDPVTNTPLKDLPPERYRLREAEKTLLRGLNETCSFPNCTNPVMDIDVDHVTAWAQGGQTTGNTHNLCRRHHALKHFRDDKNKHGHYRQDLEPDRHGIKLRGWKPSTTNDGRIAWTSPNGNYHAPKQRTAQPPAYPKWLKKHLTQQLDHRNNTTAGLGTGAAAGTAPGARAASTAAPRFDRSHSPLENLIEYNIKPHTNDD</sequence>
<keyword evidence="3" id="KW-1185">Reference proteome</keyword>
<feature type="region of interest" description="Disordered" evidence="1">
    <location>
        <begin position="80"/>
        <end position="131"/>
    </location>
</feature>
<feature type="non-terminal residue" evidence="2">
    <location>
        <position position="1"/>
    </location>
</feature>
<evidence type="ECO:0000256" key="1">
    <source>
        <dbReference type="SAM" id="MobiDB-lite"/>
    </source>
</evidence>
<comment type="caution">
    <text evidence="2">The sequence shown here is derived from an EMBL/GenBank/DDBJ whole genome shotgun (WGS) entry which is preliminary data.</text>
</comment>